<keyword evidence="1" id="KW-0812">Transmembrane</keyword>
<dbReference type="OrthoDB" id="7187254at2"/>
<protein>
    <submittedName>
        <fullName evidence="1">Putative transmembrane transcriptional regulator (Anti-sigma factor)</fullName>
    </submittedName>
</protein>
<dbReference type="Proteomes" id="UP000048926">
    <property type="component" value="Unassembled WGS sequence"/>
</dbReference>
<accession>A0A0M6YE37</accession>
<keyword evidence="2" id="KW-1185">Reference proteome</keyword>
<gene>
    <name evidence="1" type="ORF">LAL4801_05979</name>
</gene>
<dbReference type="AlphaFoldDB" id="A0A0M6YE37"/>
<keyword evidence="1" id="KW-0472">Membrane</keyword>
<name>A0A0M6YE37_9HYPH</name>
<dbReference type="EMBL" id="CXST01000008">
    <property type="protein sequence ID" value="CTQ47517.1"/>
    <property type="molecule type" value="Genomic_DNA"/>
</dbReference>
<dbReference type="STRING" id="187304.B0E33_15275"/>
<dbReference type="RefSeq" id="WP_055661543.1">
    <property type="nucleotide sequence ID" value="NZ_CXST01000008.1"/>
</dbReference>
<sequence>MNSQTVPPIREEDLVRYVDDELPADRRREVESYLRDNPEAAARVEADRRISANLKSAYSRVTAEPPGLTAPSGGRWLPRAGMAASIAAALLVGVFAGWSLKPDASLPAHQPFLTDALTAHRTFTVEVAHPVEVAASDQRHLATWLGNRLNHPFRIPDLRVAGLTLMGGRLLPSGADPAAQLMYDDADGNRVTVYLRRGVDGEPKFQFAESGTEQAFFWSDTGFTYAVTGDMPRSQLLNLAHLIQTQLDPAQQSN</sequence>
<organism evidence="1 2">
    <name type="scientific">Roseibium aggregatum</name>
    <dbReference type="NCBI Taxonomy" id="187304"/>
    <lineage>
        <taxon>Bacteria</taxon>
        <taxon>Pseudomonadati</taxon>
        <taxon>Pseudomonadota</taxon>
        <taxon>Alphaproteobacteria</taxon>
        <taxon>Hyphomicrobiales</taxon>
        <taxon>Stappiaceae</taxon>
        <taxon>Roseibium</taxon>
    </lineage>
</organism>
<reference evidence="2" key="1">
    <citation type="submission" date="2015-07" db="EMBL/GenBank/DDBJ databases">
        <authorList>
            <person name="Rodrigo-Torres Lidia"/>
            <person name="Arahal R.David."/>
        </authorList>
    </citation>
    <scope>NUCLEOTIDE SEQUENCE [LARGE SCALE GENOMIC DNA]</scope>
    <source>
        <strain evidence="2">CECT 4801</strain>
    </source>
</reference>
<evidence type="ECO:0000313" key="2">
    <source>
        <dbReference type="Proteomes" id="UP000048926"/>
    </source>
</evidence>
<proteinExistence type="predicted"/>
<evidence type="ECO:0000313" key="1">
    <source>
        <dbReference type="EMBL" id="CTQ47517.1"/>
    </source>
</evidence>